<dbReference type="EMBL" id="AVOT02070176">
    <property type="protein sequence ID" value="MBW0560883.1"/>
    <property type="molecule type" value="Genomic_DNA"/>
</dbReference>
<evidence type="ECO:0000313" key="3">
    <source>
        <dbReference type="Proteomes" id="UP000765509"/>
    </source>
</evidence>
<evidence type="ECO:0000256" key="1">
    <source>
        <dbReference type="SAM" id="MobiDB-lite"/>
    </source>
</evidence>
<feature type="region of interest" description="Disordered" evidence="1">
    <location>
        <begin position="113"/>
        <end position="176"/>
    </location>
</feature>
<protein>
    <submittedName>
        <fullName evidence="2">Uncharacterized protein</fullName>
    </submittedName>
</protein>
<dbReference type="AlphaFoldDB" id="A0A9Q3PGA0"/>
<feature type="non-terminal residue" evidence="2">
    <location>
        <position position="1"/>
    </location>
</feature>
<feature type="compositionally biased region" description="Polar residues" evidence="1">
    <location>
        <begin position="123"/>
        <end position="140"/>
    </location>
</feature>
<name>A0A9Q3PGA0_9BASI</name>
<reference evidence="2" key="1">
    <citation type="submission" date="2021-03" db="EMBL/GenBank/DDBJ databases">
        <title>Draft genome sequence of rust myrtle Austropuccinia psidii MF-1, a brazilian biotype.</title>
        <authorList>
            <person name="Quecine M.C."/>
            <person name="Pachon D.M.R."/>
            <person name="Bonatelli M.L."/>
            <person name="Correr F.H."/>
            <person name="Franceschini L.M."/>
            <person name="Leite T.F."/>
            <person name="Margarido G.R.A."/>
            <person name="Almeida C.A."/>
            <person name="Ferrarezi J.A."/>
            <person name="Labate C.A."/>
        </authorList>
    </citation>
    <scope>NUCLEOTIDE SEQUENCE</scope>
    <source>
        <strain evidence="2">MF-1</strain>
    </source>
</reference>
<proteinExistence type="predicted"/>
<comment type="caution">
    <text evidence="2">The sequence shown here is derived from an EMBL/GenBank/DDBJ whole genome shotgun (WGS) entry which is preliminary data.</text>
</comment>
<organism evidence="2 3">
    <name type="scientific">Austropuccinia psidii MF-1</name>
    <dbReference type="NCBI Taxonomy" id="1389203"/>
    <lineage>
        <taxon>Eukaryota</taxon>
        <taxon>Fungi</taxon>
        <taxon>Dikarya</taxon>
        <taxon>Basidiomycota</taxon>
        <taxon>Pucciniomycotina</taxon>
        <taxon>Pucciniomycetes</taxon>
        <taxon>Pucciniales</taxon>
        <taxon>Sphaerophragmiaceae</taxon>
        <taxon>Austropuccinia</taxon>
    </lineage>
</organism>
<evidence type="ECO:0000313" key="2">
    <source>
        <dbReference type="EMBL" id="MBW0560883.1"/>
    </source>
</evidence>
<gene>
    <name evidence="2" type="ORF">O181_100598</name>
</gene>
<sequence>MLANKHTRNVCALSTPSNHAARGVLAQDALTRTPLLLTMMKPYPSVNGHREPKQANGNNSVRLALSPQVLICPPPLLGHHPMVTSLLNRSKVIMRPMKDGDGKRTFKLGPIVTNGIQMPNLPCKQTLQQPTPGPKPSQTEEPPIPGPSPSTQAPEDIPTCEPGPEVAPKQSTEEPF</sequence>
<keyword evidence="3" id="KW-1185">Reference proteome</keyword>
<dbReference type="Proteomes" id="UP000765509">
    <property type="component" value="Unassembled WGS sequence"/>
</dbReference>
<accession>A0A9Q3PGA0</accession>